<keyword evidence="5" id="KW-0804">Transcription</keyword>
<evidence type="ECO:0000256" key="7">
    <source>
        <dbReference type="SAM" id="MobiDB-lite"/>
    </source>
</evidence>
<dbReference type="AlphaFoldDB" id="A0A9P9K7L7"/>
<evidence type="ECO:0000259" key="8">
    <source>
        <dbReference type="SMART" id="SM00906"/>
    </source>
</evidence>
<dbReference type="Pfam" id="PF04082">
    <property type="entry name" value="Fungal_trans"/>
    <property type="match status" value="1"/>
</dbReference>
<feature type="compositionally biased region" description="Polar residues" evidence="7">
    <location>
        <begin position="151"/>
        <end position="160"/>
    </location>
</feature>
<protein>
    <submittedName>
        <fullName evidence="9">Fungal-specific transcription factor domain-containing protein</fullName>
    </submittedName>
</protein>
<dbReference type="OrthoDB" id="2154091at2759"/>
<evidence type="ECO:0000256" key="1">
    <source>
        <dbReference type="ARBA" id="ARBA00022723"/>
    </source>
</evidence>
<feature type="domain" description="Xylanolytic transcriptional activator regulatory" evidence="8">
    <location>
        <begin position="450"/>
        <end position="527"/>
    </location>
</feature>
<dbReference type="PANTHER" id="PTHR31313">
    <property type="entry name" value="TY1 ENHANCER ACTIVATOR"/>
    <property type="match status" value="1"/>
</dbReference>
<dbReference type="GO" id="GO:0008270">
    <property type="term" value="F:zinc ion binding"/>
    <property type="evidence" value="ECO:0007669"/>
    <property type="project" value="InterPro"/>
</dbReference>
<keyword evidence="6" id="KW-0539">Nucleus</keyword>
<dbReference type="SMART" id="SM00906">
    <property type="entry name" value="Fungal_trans"/>
    <property type="match status" value="1"/>
</dbReference>
<dbReference type="Proteomes" id="UP000736672">
    <property type="component" value="Unassembled WGS sequence"/>
</dbReference>
<evidence type="ECO:0000256" key="6">
    <source>
        <dbReference type="ARBA" id="ARBA00023242"/>
    </source>
</evidence>
<gene>
    <name evidence="9" type="ORF">B0J15DRAFT_528075</name>
</gene>
<accession>A0A9P9K7L7</accession>
<dbReference type="EMBL" id="JAGTJS010000016">
    <property type="protein sequence ID" value="KAH7246975.1"/>
    <property type="molecule type" value="Genomic_DNA"/>
</dbReference>
<dbReference type="CDD" id="cd12148">
    <property type="entry name" value="fungal_TF_MHR"/>
    <property type="match status" value="1"/>
</dbReference>
<keyword evidence="10" id="KW-1185">Reference proteome</keyword>
<evidence type="ECO:0000256" key="3">
    <source>
        <dbReference type="ARBA" id="ARBA00023015"/>
    </source>
</evidence>
<reference evidence="9" key="1">
    <citation type="journal article" date="2021" name="Nat. Commun.">
        <title>Genetic determinants of endophytism in the Arabidopsis root mycobiome.</title>
        <authorList>
            <person name="Mesny F."/>
            <person name="Miyauchi S."/>
            <person name="Thiergart T."/>
            <person name="Pickel B."/>
            <person name="Atanasova L."/>
            <person name="Karlsson M."/>
            <person name="Huettel B."/>
            <person name="Barry K.W."/>
            <person name="Haridas S."/>
            <person name="Chen C."/>
            <person name="Bauer D."/>
            <person name="Andreopoulos W."/>
            <person name="Pangilinan J."/>
            <person name="LaButti K."/>
            <person name="Riley R."/>
            <person name="Lipzen A."/>
            <person name="Clum A."/>
            <person name="Drula E."/>
            <person name="Henrissat B."/>
            <person name="Kohler A."/>
            <person name="Grigoriev I.V."/>
            <person name="Martin F.M."/>
            <person name="Hacquard S."/>
        </authorList>
    </citation>
    <scope>NUCLEOTIDE SEQUENCE</scope>
    <source>
        <strain evidence="9">FSSC 5 MPI-SDFR-AT-0091</strain>
    </source>
</reference>
<keyword evidence="1" id="KW-0479">Metal-binding</keyword>
<name>A0A9P9K7L7_FUSSL</name>
<evidence type="ECO:0000256" key="4">
    <source>
        <dbReference type="ARBA" id="ARBA00023125"/>
    </source>
</evidence>
<keyword evidence="4" id="KW-0238">DNA-binding</keyword>
<feature type="compositionally biased region" description="Polar residues" evidence="7">
    <location>
        <begin position="125"/>
        <end position="142"/>
    </location>
</feature>
<dbReference type="PANTHER" id="PTHR31313:SF77">
    <property type="entry name" value="ZN(II)2CYS6 TRANSCRIPTION FACTOR (EUROFUNG)"/>
    <property type="match status" value="1"/>
</dbReference>
<evidence type="ECO:0000313" key="10">
    <source>
        <dbReference type="Proteomes" id="UP000736672"/>
    </source>
</evidence>
<dbReference type="InterPro" id="IPR051615">
    <property type="entry name" value="Transcr_Regulatory_Elem"/>
</dbReference>
<proteinExistence type="predicted"/>
<evidence type="ECO:0000256" key="5">
    <source>
        <dbReference type="ARBA" id="ARBA00023163"/>
    </source>
</evidence>
<dbReference type="GO" id="GO:0003677">
    <property type="term" value="F:DNA binding"/>
    <property type="evidence" value="ECO:0007669"/>
    <property type="project" value="UniProtKB-KW"/>
</dbReference>
<keyword evidence="2" id="KW-0862">Zinc</keyword>
<keyword evidence="3" id="KW-0805">Transcription regulation</keyword>
<evidence type="ECO:0000313" key="9">
    <source>
        <dbReference type="EMBL" id="KAH7246975.1"/>
    </source>
</evidence>
<dbReference type="InterPro" id="IPR007219">
    <property type="entry name" value="XnlR_reg_dom"/>
</dbReference>
<dbReference type="GO" id="GO:0006351">
    <property type="term" value="P:DNA-templated transcription"/>
    <property type="evidence" value="ECO:0007669"/>
    <property type="project" value="InterPro"/>
</dbReference>
<feature type="region of interest" description="Disordered" evidence="7">
    <location>
        <begin position="124"/>
        <end position="180"/>
    </location>
</feature>
<sequence>MGFVFVMRLNRMAQSCFSVHPYASVIFLVVVYNAFHRTLYLKSQDKGFAMAYPRLAPAAWLGTGIVIMHDNMTEETERVTQLSDFIQDNSLEAPDMDKKDEVMVMESLCQARFRLLRRRKKFSRETTPTVPQNYDTSISTPPASYAGRHSQFLSGTQPLESSPFRDDSGDDNSATARHKHSKLNSVVSLYPNQGDSDIGLVEDSKSLDAGPMVYTPCSVNDPGNLGFGVQLCWGGMPDLSPELMAESWAKIPPGIGPQTPTDDSEVVHRLAEQLSDRFGSLNIDESGQIRHHGPTSNFNLVHMPEPDKLTIHRTVRDHGQECLSALGLGQAVPSELVQHLTNLFFAWQNPILCIVNRPVFEKARMAWHNRAQNIRYFSEALMNSICAAGAMFESRHSPSLDTFPRSLSDFFADRAKALLEIELDDPTVATVQAMVILTSHEIGCRRDTRGWLYSGMAVRLAFDLALHLDLSRDVEKGFVTQQEANLRRDVFWSAYNSDCMWKYSIGRPCYISLGDVTISRPADRTGNDIAEEWSPYTGYGSLACSIALPDFAKEVHRQRTILYETLTPLMHGLYGRHNVPLSAIQNLNAGYSEALHNWLDSLPASLKVDVDDLQSKHLPHVLLLHIQYHHGIIHAYRPFLSGVVDNVFFRDYSNILQSRTRCIESAEAIAKLVRMYDAHYGIRYLNAQVVGSVCSAALMLLFALAGKGGSQNPAHYLSTCFYALDELSVRLENARRAMVFLTLVQRRWKDDPKEAIFRPPEGSKNGCLLPLTPAVIFTFHLHSNLGLIPYSHGPTSGLRP</sequence>
<evidence type="ECO:0000256" key="2">
    <source>
        <dbReference type="ARBA" id="ARBA00022833"/>
    </source>
</evidence>
<comment type="caution">
    <text evidence="9">The sequence shown here is derived from an EMBL/GenBank/DDBJ whole genome shotgun (WGS) entry which is preliminary data.</text>
</comment>
<organism evidence="9 10">
    <name type="scientific">Fusarium solani</name>
    <name type="common">Filamentous fungus</name>
    <dbReference type="NCBI Taxonomy" id="169388"/>
    <lineage>
        <taxon>Eukaryota</taxon>
        <taxon>Fungi</taxon>
        <taxon>Dikarya</taxon>
        <taxon>Ascomycota</taxon>
        <taxon>Pezizomycotina</taxon>
        <taxon>Sordariomycetes</taxon>
        <taxon>Hypocreomycetidae</taxon>
        <taxon>Hypocreales</taxon>
        <taxon>Nectriaceae</taxon>
        <taxon>Fusarium</taxon>
        <taxon>Fusarium solani species complex</taxon>
    </lineage>
</organism>